<evidence type="ECO:0008006" key="3">
    <source>
        <dbReference type="Google" id="ProtNLM"/>
    </source>
</evidence>
<name>A0A4Y7SQP8_COPMI</name>
<dbReference type="OrthoDB" id="3051324at2759"/>
<reference evidence="1 2" key="1">
    <citation type="journal article" date="2019" name="Nat. Ecol. Evol.">
        <title>Megaphylogeny resolves global patterns of mushroom evolution.</title>
        <authorList>
            <person name="Varga T."/>
            <person name="Krizsan K."/>
            <person name="Foldi C."/>
            <person name="Dima B."/>
            <person name="Sanchez-Garcia M."/>
            <person name="Sanchez-Ramirez S."/>
            <person name="Szollosi G.J."/>
            <person name="Szarkandi J.G."/>
            <person name="Papp V."/>
            <person name="Albert L."/>
            <person name="Andreopoulos W."/>
            <person name="Angelini C."/>
            <person name="Antonin V."/>
            <person name="Barry K.W."/>
            <person name="Bougher N.L."/>
            <person name="Buchanan P."/>
            <person name="Buyck B."/>
            <person name="Bense V."/>
            <person name="Catcheside P."/>
            <person name="Chovatia M."/>
            <person name="Cooper J."/>
            <person name="Damon W."/>
            <person name="Desjardin D."/>
            <person name="Finy P."/>
            <person name="Geml J."/>
            <person name="Haridas S."/>
            <person name="Hughes K."/>
            <person name="Justo A."/>
            <person name="Karasinski D."/>
            <person name="Kautmanova I."/>
            <person name="Kiss B."/>
            <person name="Kocsube S."/>
            <person name="Kotiranta H."/>
            <person name="LaButti K.M."/>
            <person name="Lechner B.E."/>
            <person name="Liimatainen K."/>
            <person name="Lipzen A."/>
            <person name="Lukacs Z."/>
            <person name="Mihaltcheva S."/>
            <person name="Morgado L.N."/>
            <person name="Niskanen T."/>
            <person name="Noordeloos M.E."/>
            <person name="Ohm R.A."/>
            <person name="Ortiz-Santana B."/>
            <person name="Ovrebo C."/>
            <person name="Racz N."/>
            <person name="Riley R."/>
            <person name="Savchenko A."/>
            <person name="Shiryaev A."/>
            <person name="Soop K."/>
            <person name="Spirin V."/>
            <person name="Szebenyi C."/>
            <person name="Tomsovsky M."/>
            <person name="Tulloss R.E."/>
            <person name="Uehling J."/>
            <person name="Grigoriev I.V."/>
            <person name="Vagvolgyi C."/>
            <person name="Papp T."/>
            <person name="Martin F.M."/>
            <person name="Miettinen O."/>
            <person name="Hibbett D.S."/>
            <person name="Nagy L.G."/>
        </authorList>
    </citation>
    <scope>NUCLEOTIDE SEQUENCE [LARGE SCALE GENOMIC DNA]</scope>
    <source>
        <strain evidence="1 2">FP101781</strain>
    </source>
</reference>
<dbReference type="STRING" id="71717.A0A4Y7SQP8"/>
<comment type="caution">
    <text evidence="1">The sequence shown here is derived from an EMBL/GenBank/DDBJ whole genome shotgun (WGS) entry which is preliminary data.</text>
</comment>
<proteinExistence type="predicted"/>
<sequence>MADLPQYIPKDSGDIKLGRVVVTNLEQADDVVLLSTTPEGLQKKLDGMYRWCSVNFMLFNAAKSAILVVARSRPRRVFDFGVGVGEVRVAIEVVTTVTYLGCEVAIDQVRAALEQLTGVQEGYLRSVLDVGKLCMLVILFTELGLIPLEYWRLELALVFMQYAVQCPRGHYVREALCETVRMDFEGLSGWFSDTRRAVECLPFECVFPGHGEIEDADVIGRLISAIRKGVRTDLQRRVDASPKLYLLHGRLEPDGNGVLNKSVPVMMRHYLRIANSKHRVALARVLLSGHRYAIEALRRVEGVVERENRRLALDITKGCSQREVNWILDGQGVCEHLKRLVAVRNSVTMVAQFAYEVEELMKVWVDWESREYSAWVLDMDSYGTNTLPLVARFTGGWTLGDWYGTGTDGTVAPRHARLRVSWKFAGFFRQADEGVRQAKSHSGIVAERNGYHAHRFTGLWRLLEGRGSPPPLGSKDLNVEVLKREGEERIAFERFSGYECAKVGTSRVTTEECHSPPSPLYCSAFVHSLKWPASSGTSQDAPGSLSFPWPKNRMSGFGAQYLPG</sequence>
<protein>
    <recommendedName>
        <fullName evidence="3">Reverse transcriptase domain-containing protein</fullName>
    </recommendedName>
</protein>
<dbReference type="AlphaFoldDB" id="A0A4Y7SQP8"/>
<keyword evidence="2" id="KW-1185">Reference proteome</keyword>
<accession>A0A4Y7SQP8</accession>
<dbReference type="Proteomes" id="UP000298030">
    <property type="component" value="Unassembled WGS sequence"/>
</dbReference>
<gene>
    <name evidence="1" type="ORF">FA13DRAFT_1912945</name>
</gene>
<evidence type="ECO:0000313" key="2">
    <source>
        <dbReference type="Proteomes" id="UP000298030"/>
    </source>
</evidence>
<organism evidence="1 2">
    <name type="scientific">Coprinellus micaceus</name>
    <name type="common">Glistening ink-cap mushroom</name>
    <name type="synonym">Coprinus micaceus</name>
    <dbReference type="NCBI Taxonomy" id="71717"/>
    <lineage>
        <taxon>Eukaryota</taxon>
        <taxon>Fungi</taxon>
        <taxon>Dikarya</taxon>
        <taxon>Basidiomycota</taxon>
        <taxon>Agaricomycotina</taxon>
        <taxon>Agaricomycetes</taxon>
        <taxon>Agaricomycetidae</taxon>
        <taxon>Agaricales</taxon>
        <taxon>Agaricineae</taxon>
        <taxon>Psathyrellaceae</taxon>
        <taxon>Coprinellus</taxon>
    </lineage>
</organism>
<dbReference type="EMBL" id="QPFP01000070">
    <property type="protein sequence ID" value="TEB24165.1"/>
    <property type="molecule type" value="Genomic_DNA"/>
</dbReference>
<evidence type="ECO:0000313" key="1">
    <source>
        <dbReference type="EMBL" id="TEB24165.1"/>
    </source>
</evidence>